<accession>A0A8H4KXH4</accession>
<dbReference type="OrthoDB" id="2102561at2759"/>
<organism evidence="5 6">
    <name type="scientific">Fusarium albosuccineum</name>
    <dbReference type="NCBI Taxonomy" id="1237068"/>
    <lineage>
        <taxon>Eukaryota</taxon>
        <taxon>Fungi</taxon>
        <taxon>Dikarya</taxon>
        <taxon>Ascomycota</taxon>
        <taxon>Pezizomycotina</taxon>
        <taxon>Sordariomycetes</taxon>
        <taxon>Hypocreomycetidae</taxon>
        <taxon>Hypocreales</taxon>
        <taxon>Nectriaceae</taxon>
        <taxon>Fusarium</taxon>
        <taxon>Fusarium decemcellulare species complex</taxon>
    </lineage>
</organism>
<gene>
    <name evidence="5" type="ORF">FALBO_15180</name>
</gene>
<evidence type="ECO:0000256" key="2">
    <source>
        <dbReference type="ARBA" id="ARBA00022857"/>
    </source>
</evidence>
<dbReference type="InterPro" id="IPR020904">
    <property type="entry name" value="Sc_DH/Rdtase_CS"/>
</dbReference>
<evidence type="ECO:0000256" key="4">
    <source>
        <dbReference type="RuleBase" id="RU000363"/>
    </source>
</evidence>
<dbReference type="AlphaFoldDB" id="A0A8H4KXH4"/>
<dbReference type="Gene3D" id="3.40.50.720">
    <property type="entry name" value="NAD(P)-binding Rossmann-like Domain"/>
    <property type="match status" value="1"/>
</dbReference>
<keyword evidence="6" id="KW-1185">Reference proteome</keyword>
<dbReference type="InterPro" id="IPR036291">
    <property type="entry name" value="NAD(P)-bd_dom_sf"/>
</dbReference>
<evidence type="ECO:0000313" key="6">
    <source>
        <dbReference type="Proteomes" id="UP000554235"/>
    </source>
</evidence>
<dbReference type="PRINTS" id="PR00081">
    <property type="entry name" value="GDHRDH"/>
</dbReference>
<dbReference type="PRINTS" id="PR00080">
    <property type="entry name" value="SDRFAMILY"/>
</dbReference>
<dbReference type="GO" id="GO:0006654">
    <property type="term" value="P:phosphatidic acid biosynthetic process"/>
    <property type="evidence" value="ECO:0007669"/>
    <property type="project" value="TreeGrafter"/>
</dbReference>
<protein>
    <submittedName>
        <fullName evidence="5">1-acylglycerone phosphate reductase</fullName>
    </submittedName>
</protein>
<comment type="caution">
    <text evidence="5">The sequence shown here is derived from an EMBL/GenBank/DDBJ whole genome shotgun (WGS) entry which is preliminary data.</text>
</comment>
<dbReference type="GO" id="GO:0005811">
    <property type="term" value="C:lipid droplet"/>
    <property type="evidence" value="ECO:0007669"/>
    <property type="project" value="TreeGrafter"/>
</dbReference>
<dbReference type="PANTHER" id="PTHR44169:SF6">
    <property type="entry name" value="NADPH-DEPENDENT 1-ACYLDIHYDROXYACETONE PHOSPHATE REDUCTASE"/>
    <property type="match status" value="1"/>
</dbReference>
<keyword evidence="2" id="KW-0521">NADP</keyword>
<dbReference type="GO" id="GO:0019433">
    <property type="term" value="P:triglyceride catabolic process"/>
    <property type="evidence" value="ECO:0007669"/>
    <property type="project" value="TreeGrafter"/>
</dbReference>
<evidence type="ECO:0000256" key="3">
    <source>
        <dbReference type="ARBA" id="ARBA00023002"/>
    </source>
</evidence>
<proteinExistence type="inferred from homology"/>
<reference evidence="5 6" key="1">
    <citation type="submission" date="2020-01" db="EMBL/GenBank/DDBJ databases">
        <title>Identification and distribution of gene clusters putatively required for synthesis of sphingolipid metabolism inhibitors in phylogenetically diverse species of the filamentous fungus Fusarium.</title>
        <authorList>
            <person name="Kim H.-S."/>
            <person name="Busman M."/>
            <person name="Brown D.W."/>
            <person name="Divon H."/>
            <person name="Uhlig S."/>
            <person name="Proctor R.H."/>
        </authorList>
    </citation>
    <scope>NUCLEOTIDE SEQUENCE [LARGE SCALE GENOMIC DNA]</scope>
    <source>
        <strain evidence="5 6">NRRL 20459</strain>
    </source>
</reference>
<keyword evidence="3" id="KW-0560">Oxidoreductase</keyword>
<dbReference type="GO" id="GO:0000140">
    <property type="term" value="F:acylglycerone-phosphate reductase (NADP+) activity"/>
    <property type="evidence" value="ECO:0007669"/>
    <property type="project" value="TreeGrafter"/>
</dbReference>
<dbReference type="EMBL" id="JAADYS010002586">
    <property type="protein sequence ID" value="KAF4457598.1"/>
    <property type="molecule type" value="Genomic_DNA"/>
</dbReference>
<dbReference type="GO" id="GO:0005783">
    <property type="term" value="C:endoplasmic reticulum"/>
    <property type="evidence" value="ECO:0007669"/>
    <property type="project" value="TreeGrafter"/>
</dbReference>
<evidence type="ECO:0000256" key="1">
    <source>
        <dbReference type="ARBA" id="ARBA00006484"/>
    </source>
</evidence>
<dbReference type="Pfam" id="PF00106">
    <property type="entry name" value="adh_short"/>
    <property type="match status" value="1"/>
</dbReference>
<comment type="similarity">
    <text evidence="1 4">Belongs to the short-chain dehydrogenases/reductases (SDR) family.</text>
</comment>
<name>A0A8H4KXH4_9HYPO</name>
<dbReference type="PROSITE" id="PS00061">
    <property type="entry name" value="ADH_SHORT"/>
    <property type="match status" value="1"/>
</dbReference>
<sequence length="293" mass="31358">MSDAPRKKTVLISGCSSGIGKALAIDFHNRGYNVVATARRLESIAPLADMGMTTLSLDITKQETIESLKTLVDEATGGQLDILVNNAGTTAVMPLANATYEHASAVFHTNLFGHMAMVSSFLPLLMAAKGTVLNISSASSVAPFPFRGLYAMTKAALNAYGRNLAIELSPFGVHVLTVIAGYVETGLSSHSSLPLPEDSLYKVLEGQFRRGNPAKCMPADVFARQVVDEVEKGRGWGLGSWRFGAMKEWLWAGTSATVVSWLALLGEGVLQGLSKNLTKWDQVTEILVEANKV</sequence>
<dbReference type="PANTHER" id="PTHR44169">
    <property type="entry name" value="NADPH-DEPENDENT 1-ACYLDIHYDROXYACETONE PHOSPHATE REDUCTASE"/>
    <property type="match status" value="1"/>
</dbReference>
<dbReference type="GO" id="GO:0004806">
    <property type="term" value="F:triacylglycerol lipase activity"/>
    <property type="evidence" value="ECO:0007669"/>
    <property type="project" value="TreeGrafter"/>
</dbReference>
<dbReference type="InterPro" id="IPR002347">
    <property type="entry name" value="SDR_fam"/>
</dbReference>
<dbReference type="SUPFAM" id="SSF51735">
    <property type="entry name" value="NAD(P)-binding Rossmann-fold domains"/>
    <property type="match status" value="1"/>
</dbReference>
<dbReference type="Proteomes" id="UP000554235">
    <property type="component" value="Unassembled WGS sequence"/>
</dbReference>
<evidence type="ECO:0000313" key="5">
    <source>
        <dbReference type="EMBL" id="KAF4457598.1"/>
    </source>
</evidence>